<dbReference type="InterPro" id="IPR010375">
    <property type="entry name" value="CdAMP_rec"/>
</dbReference>
<evidence type="ECO:0000313" key="2">
    <source>
        <dbReference type="Proteomes" id="UP000614200"/>
    </source>
</evidence>
<dbReference type="InterPro" id="IPR011322">
    <property type="entry name" value="N-reg_PII-like_a/b"/>
</dbReference>
<dbReference type="InterPro" id="IPR015867">
    <property type="entry name" value="N-reg_PII/ATP_PRibTrfase_C"/>
</dbReference>
<accession>A0ABR9ZS04</accession>
<dbReference type="PANTHER" id="PTHR38456">
    <property type="entry name" value="CYCLIC DI-AMP RECEPTOR A"/>
    <property type="match status" value="1"/>
</dbReference>
<evidence type="ECO:0000313" key="1">
    <source>
        <dbReference type="EMBL" id="MBF4693232.1"/>
    </source>
</evidence>
<protein>
    <submittedName>
        <fullName evidence="1">Cyclic-di-AMP receptor</fullName>
    </submittedName>
</protein>
<dbReference type="EMBL" id="JADKNH010000005">
    <property type="protein sequence ID" value="MBF4693232.1"/>
    <property type="molecule type" value="Genomic_DNA"/>
</dbReference>
<dbReference type="Gene3D" id="3.30.70.120">
    <property type="match status" value="1"/>
</dbReference>
<keyword evidence="1" id="KW-0675">Receptor</keyword>
<dbReference type="Pfam" id="PF06153">
    <property type="entry name" value="CdAMP_rec"/>
    <property type="match status" value="1"/>
</dbReference>
<sequence length="107" mass="11448">MKLIIAIVHDEDAHALVKQLTQADFGVTKLASTGGFLKSGNTTLIIGTPKERVESALAIIEKTSQTRKEITTTTSLLGDNSVMGMPLEITVGGATVFVVDVEKYIKM</sequence>
<proteinExistence type="predicted"/>
<gene>
    <name evidence="1" type="ORF">ISU02_08880</name>
</gene>
<comment type="caution">
    <text evidence="1">The sequence shown here is derived from an EMBL/GenBank/DDBJ whole genome shotgun (WGS) entry which is preliminary data.</text>
</comment>
<keyword evidence="2" id="KW-1185">Reference proteome</keyword>
<dbReference type="PANTHER" id="PTHR38456:SF1">
    <property type="entry name" value="CYCLIC DI-AMP RECEPTOR A"/>
    <property type="match status" value="1"/>
</dbReference>
<dbReference type="SUPFAM" id="SSF54913">
    <property type="entry name" value="GlnB-like"/>
    <property type="match status" value="1"/>
</dbReference>
<organism evidence="1 2">
    <name type="scientific">Fusibacter ferrireducens</name>
    <dbReference type="NCBI Taxonomy" id="2785058"/>
    <lineage>
        <taxon>Bacteria</taxon>
        <taxon>Bacillati</taxon>
        <taxon>Bacillota</taxon>
        <taxon>Clostridia</taxon>
        <taxon>Eubacteriales</taxon>
        <taxon>Eubacteriales Family XII. Incertae Sedis</taxon>
        <taxon>Fusibacter</taxon>
    </lineage>
</organism>
<name>A0ABR9ZS04_9FIRM</name>
<dbReference type="Proteomes" id="UP000614200">
    <property type="component" value="Unassembled WGS sequence"/>
</dbReference>
<reference evidence="1 2" key="1">
    <citation type="submission" date="2020-11" db="EMBL/GenBank/DDBJ databases">
        <title>Fusibacter basophilias sp. nov.</title>
        <authorList>
            <person name="Qiu D."/>
        </authorList>
    </citation>
    <scope>NUCLEOTIDE SEQUENCE [LARGE SCALE GENOMIC DNA]</scope>
    <source>
        <strain evidence="1 2">Q10-2</strain>
    </source>
</reference>
<dbReference type="RefSeq" id="WP_194701478.1">
    <property type="nucleotide sequence ID" value="NZ_JADKNH010000005.1"/>
</dbReference>